<feature type="domain" description="Protein kinase" evidence="1">
    <location>
        <begin position="36"/>
        <end position="271"/>
    </location>
</feature>
<dbReference type="eggNOG" id="arCOG03682">
    <property type="taxonomic scope" value="Archaea"/>
</dbReference>
<dbReference type="STRING" id="694429.Pyrfu_1153"/>
<dbReference type="InterPro" id="IPR011009">
    <property type="entry name" value="Kinase-like_dom_sf"/>
</dbReference>
<dbReference type="SUPFAM" id="SSF56112">
    <property type="entry name" value="Protein kinase-like (PK-like)"/>
    <property type="match status" value="1"/>
</dbReference>
<sequence length="365" mass="40513">MSFHRVKDEHHNTLLNSWEYTMMPGDIESRLSTLGFQPLRLLKNSRGRMTLLALYQNKRVIVKLGWGSGTSQITNEAQVLSVLHDMPIVPRLHTRLDLDDVKLVAIEYIPYKSLNAVGRLNPLKAVTAVFYTLASLVHIHGRGFAHCDLKPGNVIPVPKRGMVFIDFGVARPFDAAGFAAGTPGYTCPEALGGETPGSGCDLYSLAGIYYYLVTGLSPPRDPKEFAKALSLAPAPSSLLELFTQLVLDPEYRNSLDPLQLLKIVASFNPQLLVPHIVIDGVYKPLGYGEVSIGSRGVIRVDGRPVYLAVKRHVRGTSMYAYTDLVVFRRGEKLIVRSGESIDLEFNDLVLFDNHILYVFILPERP</sequence>
<keyword evidence="2" id="KW-0808">Transferase</keyword>
<keyword evidence="3" id="KW-1185">Reference proteome</keyword>
<keyword evidence="2" id="KW-0723">Serine/threonine-protein kinase</keyword>
<dbReference type="RefSeq" id="WP_014026695.1">
    <property type="nucleotide sequence ID" value="NC_015931.1"/>
</dbReference>
<dbReference type="EMBL" id="CP002838">
    <property type="protein sequence ID" value="AEM39018.1"/>
    <property type="molecule type" value="Genomic_DNA"/>
</dbReference>
<dbReference type="KEGG" id="pfm:Pyrfu_1153"/>
<dbReference type="InterPro" id="IPR052751">
    <property type="entry name" value="Plant_MAPKKK"/>
</dbReference>
<dbReference type="GO" id="GO:0004674">
    <property type="term" value="F:protein serine/threonine kinase activity"/>
    <property type="evidence" value="ECO:0007669"/>
    <property type="project" value="UniProtKB-KW"/>
</dbReference>
<dbReference type="InParanoid" id="G0EFJ4"/>
<gene>
    <name evidence="2" type="ordered locus">Pyrfu_1153</name>
</gene>
<dbReference type="GeneID" id="11138336"/>
<organism evidence="2 3">
    <name type="scientific">Pyrolobus fumarii (strain DSM 11204 / 1A)</name>
    <dbReference type="NCBI Taxonomy" id="694429"/>
    <lineage>
        <taxon>Archaea</taxon>
        <taxon>Thermoproteota</taxon>
        <taxon>Thermoprotei</taxon>
        <taxon>Desulfurococcales</taxon>
        <taxon>Pyrodictiaceae</taxon>
        <taxon>Pyrolobus</taxon>
    </lineage>
</organism>
<dbReference type="AlphaFoldDB" id="G0EFJ4"/>
<dbReference type="OrthoDB" id="41005at2157"/>
<evidence type="ECO:0000313" key="3">
    <source>
        <dbReference type="Proteomes" id="UP000001037"/>
    </source>
</evidence>
<dbReference type="Proteomes" id="UP000001037">
    <property type="component" value="Chromosome"/>
</dbReference>
<keyword evidence="2" id="KW-0418">Kinase</keyword>
<dbReference type="PANTHER" id="PTHR48011">
    <property type="entry name" value="CCR4-NOT TRANSCRIPTIONAL COMPLEX SUBUNIT CAF120-RELATED"/>
    <property type="match status" value="1"/>
</dbReference>
<dbReference type="GO" id="GO:0007165">
    <property type="term" value="P:signal transduction"/>
    <property type="evidence" value="ECO:0007669"/>
    <property type="project" value="TreeGrafter"/>
</dbReference>
<dbReference type="HOGENOM" id="CLU_757833_0_0_2"/>
<proteinExistence type="predicted"/>
<accession>G0EFJ4</accession>
<evidence type="ECO:0000259" key="1">
    <source>
        <dbReference type="PROSITE" id="PS50011"/>
    </source>
</evidence>
<dbReference type="PROSITE" id="PS50011">
    <property type="entry name" value="PROTEIN_KINASE_DOM"/>
    <property type="match status" value="1"/>
</dbReference>
<evidence type="ECO:0000313" key="2">
    <source>
        <dbReference type="EMBL" id="AEM39018.1"/>
    </source>
</evidence>
<dbReference type="InterPro" id="IPR000719">
    <property type="entry name" value="Prot_kinase_dom"/>
</dbReference>
<dbReference type="Pfam" id="PF00069">
    <property type="entry name" value="Pkinase"/>
    <property type="match status" value="1"/>
</dbReference>
<reference evidence="2 3" key="1">
    <citation type="journal article" date="2011" name="Stand. Genomic Sci.">
        <title>Complete genome sequence of the hyperthermophilic chemolithoautotroph Pyrolobus fumarii type strain (1A).</title>
        <authorList>
            <person name="Anderson I."/>
            <person name="Goker M."/>
            <person name="Nolan M."/>
            <person name="Lucas S."/>
            <person name="Hammon N."/>
            <person name="Deshpande S."/>
            <person name="Cheng J.F."/>
            <person name="Tapia R."/>
            <person name="Han C."/>
            <person name="Goodwin L."/>
            <person name="Pitluck S."/>
            <person name="Huntemann M."/>
            <person name="Liolios K."/>
            <person name="Ivanova N."/>
            <person name="Pagani I."/>
            <person name="Mavromatis K."/>
            <person name="Ovchinikova G."/>
            <person name="Pati A."/>
            <person name="Chen A."/>
            <person name="Palaniappan K."/>
            <person name="Land M."/>
            <person name="Hauser L."/>
            <person name="Brambilla E.M."/>
            <person name="Huber H."/>
            <person name="Yasawong M."/>
            <person name="Rohde M."/>
            <person name="Spring S."/>
            <person name="Abt B."/>
            <person name="Sikorski J."/>
            <person name="Wirth R."/>
            <person name="Detter J.C."/>
            <person name="Woyke T."/>
            <person name="Bristow J."/>
            <person name="Eisen J.A."/>
            <person name="Markowitz V."/>
            <person name="Hugenholtz P."/>
            <person name="Kyrpides N.C."/>
            <person name="Klenk H.P."/>
            <person name="Lapidus A."/>
        </authorList>
    </citation>
    <scope>NUCLEOTIDE SEQUENCE [LARGE SCALE GENOMIC DNA]</scope>
    <source>
        <strain evidence="3">DSM 11204 / 1A</strain>
    </source>
</reference>
<dbReference type="Gene3D" id="1.10.510.10">
    <property type="entry name" value="Transferase(Phosphotransferase) domain 1"/>
    <property type="match status" value="1"/>
</dbReference>
<dbReference type="PANTHER" id="PTHR48011:SF4">
    <property type="entry name" value="MITOGEN-ACTIVATED PROTEIN KINASE KINASE KINASE 19"/>
    <property type="match status" value="1"/>
</dbReference>
<protein>
    <submittedName>
        <fullName evidence="2">Serine/threonine protein kinase</fullName>
    </submittedName>
</protein>
<name>G0EFJ4_PYRF1</name>
<dbReference type="GO" id="GO:0005524">
    <property type="term" value="F:ATP binding"/>
    <property type="evidence" value="ECO:0007669"/>
    <property type="project" value="InterPro"/>
</dbReference>
<dbReference type="SMART" id="SM00220">
    <property type="entry name" value="S_TKc"/>
    <property type="match status" value="1"/>
</dbReference>